<dbReference type="PANTHER" id="PTHR45947:SF3">
    <property type="entry name" value="SULFOQUINOVOSYL TRANSFERASE SQD2"/>
    <property type="match status" value="1"/>
</dbReference>
<evidence type="ECO:0000313" key="2">
    <source>
        <dbReference type="EMBL" id="PCE39738.1"/>
    </source>
</evidence>
<gene>
    <name evidence="2" type="ORF">COO09_23870</name>
</gene>
<dbReference type="Pfam" id="PF13692">
    <property type="entry name" value="Glyco_trans_1_4"/>
    <property type="match status" value="1"/>
</dbReference>
<name>A0A2A4FQL5_9SPHN</name>
<dbReference type="InterPro" id="IPR050194">
    <property type="entry name" value="Glycosyltransferase_grp1"/>
</dbReference>
<accession>A0A2A4FQL5</accession>
<sequence>MHILFLSDNFPPEVNAPASRTFEHCRLWVLEGHRVTVITCTPNFPRGKVFEGYRNRLWQSEEMDGIRVIRVWSYITRNEGFARRILDYLSFMMMATLASLFVRRVDVIIGTSPQFFTAVAAWVTSAFKRRPWVFELRDLWPESIRAVSAMRASRLLDWLEKFELFLYRRADAIICVTRAFRENLIARGIDLAKIEVVTNGADLRRFASQPKDGALAVELGLQDQFVVGYIGTHGMAHGLETLVDAASLLAGRADGKDVSLLMLGDGAERERLIHYAGDLPNILFVPTVSKEQVVRYWSLLDATIIHLKPDPLFATVIPSKLFECMAMGIPVLHAVPGESARIVEEAEAGEILPGGDPDALADAIVRLQMDPDRRARLSANGQKGVRKFDREELGRTMLAHLCLLAERDVRR</sequence>
<evidence type="ECO:0000313" key="3">
    <source>
        <dbReference type="Proteomes" id="UP000218934"/>
    </source>
</evidence>
<dbReference type="Pfam" id="PF13579">
    <property type="entry name" value="Glyco_trans_4_4"/>
    <property type="match status" value="1"/>
</dbReference>
<dbReference type="OrthoDB" id="9783380at2"/>
<dbReference type="SUPFAM" id="SSF53756">
    <property type="entry name" value="UDP-Glycosyltransferase/glycogen phosphorylase"/>
    <property type="match status" value="1"/>
</dbReference>
<keyword evidence="3" id="KW-1185">Reference proteome</keyword>
<dbReference type="RefSeq" id="WP_066969927.1">
    <property type="nucleotide sequence ID" value="NZ_CP023449.1"/>
</dbReference>
<dbReference type="CDD" id="cd03794">
    <property type="entry name" value="GT4_WbuB-like"/>
    <property type="match status" value="1"/>
</dbReference>
<dbReference type="PANTHER" id="PTHR45947">
    <property type="entry name" value="SULFOQUINOVOSYL TRANSFERASE SQD2"/>
    <property type="match status" value="1"/>
</dbReference>
<keyword evidence="2" id="KW-0808">Transferase</keyword>
<dbReference type="AlphaFoldDB" id="A0A2A4FQL5"/>
<dbReference type="Proteomes" id="UP000218934">
    <property type="component" value="Unassembled WGS sequence"/>
</dbReference>
<reference evidence="2 3" key="1">
    <citation type="submission" date="2017-09" db="EMBL/GenBank/DDBJ databases">
        <title>The Catabolism of 3,6-Dichlorosalicylic acid is Initiated by the Cytochrome P450 Monooxygenase DsmABC in Rhizorhabdus dicambivorans Ndbn-20.</title>
        <authorList>
            <person name="Na L."/>
        </authorList>
    </citation>
    <scope>NUCLEOTIDE SEQUENCE [LARGE SCALE GENOMIC DNA]</scope>
    <source>
        <strain evidence="2 3">Ndbn-20m</strain>
    </source>
</reference>
<dbReference type="EMBL" id="NWUF01000048">
    <property type="protein sequence ID" value="PCE39738.1"/>
    <property type="molecule type" value="Genomic_DNA"/>
</dbReference>
<organism evidence="2 3">
    <name type="scientific">Rhizorhabdus dicambivorans</name>
    <dbReference type="NCBI Taxonomy" id="1850238"/>
    <lineage>
        <taxon>Bacteria</taxon>
        <taxon>Pseudomonadati</taxon>
        <taxon>Pseudomonadota</taxon>
        <taxon>Alphaproteobacteria</taxon>
        <taxon>Sphingomonadales</taxon>
        <taxon>Sphingomonadaceae</taxon>
        <taxon>Rhizorhabdus</taxon>
    </lineage>
</organism>
<proteinExistence type="predicted"/>
<dbReference type="Gene3D" id="3.40.50.2000">
    <property type="entry name" value="Glycogen Phosphorylase B"/>
    <property type="match status" value="2"/>
</dbReference>
<protein>
    <submittedName>
        <fullName evidence="2">Glycosyltransferase WbuB</fullName>
    </submittedName>
</protein>
<dbReference type="GO" id="GO:0016758">
    <property type="term" value="F:hexosyltransferase activity"/>
    <property type="evidence" value="ECO:0007669"/>
    <property type="project" value="TreeGrafter"/>
</dbReference>
<dbReference type="InterPro" id="IPR028098">
    <property type="entry name" value="Glyco_trans_4-like_N"/>
</dbReference>
<evidence type="ECO:0000259" key="1">
    <source>
        <dbReference type="Pfam" id="PF13579"/>
    </source>
</evidence>
<dbReference type="KEGG" id="rdi:CMV14_18695"/>
<feature type="domain" description="Glycosyltransferase subfamily 4-like N-terminal" evidence="1">
    <location>
        <begin position="20"/>
        <end position="200"/>
    </location>
</feature>
<comment type="caution">
    <text evidence="2">The sequence shown here is derived from an EMBL/GenBank/DDBJ whole genome shotgun (WGS) entry which is preliminary data.</text>
</comment>